<keyword evidence="1" id="KW-0472">Membrane</keyword>
<gene>
    <name evidence="2" type="ORF">PROFUN_10860</name>
</gene>
<name>A0A2P6NCT9_9EUKA</name>
<dbReference type="EMBL" id="MDYQ01000119">
    <property type="protein sequence ID" value="PRP81760.1"/>
    <property type="molecule type" value="Genomic_DNA"/>
</dbReference>
<sequence length="154" mass="16821">MVAWTVHVQPEKWVYIDLVESSFIIWNDARDSPRASQSRSTVLVSDGNGNQRGLTTTLPEIYVFGGATREGLTLEFFKNLSHSLNCMDNHLSGVFDVHRHIFEVLIAPSALMEAETSVRRVASSMYCLTTCFMSAAAMVGAACMMFTSSGGGSS</sequence>
<keyword evidence="1" id="KW-1133">Transmembrane helix</keyword>
<feature type="transmembrane region" description="Helical" evidence="1">
    <location>
        <begin position="125"/>
        <end position="147"/>
    </location>
</feature>
<dbReference type="Proteomes" id="UP000241769">
    <property type="component" value="Unassembled WGS sequence"/>
</dbReference>
<dbReference type="AlphaFoldDB" id="A0A2P6NCT9"/>
<keyword evidence="1" id="KW-0812">Transmembrane</keyword>
<proteinExistence type="predicted"/>
<evidence type="ECO:0000313" key="3">
    <source>
        <dbReference type="Proteomes" id="UP000241769"/>
    </source>
</evidence>
<keyword evidence="3" id="KW-1185">Reference proteome</keyword>
<evidence type="ECO:0000256" key="1">
    <source>
        <dbReference type="SAM" id="Phobius"/>
    </source>
</evidence>
<protein>
    <submittedName>
        <fullName evidence="2">Uncharacterized protein</fullName>
    </submittedName>
</protein>
<comment type="caution">
    <text evidence="2">The sequence shown here is derived from an EMBL/GenBank/DDBJ whole genome shotgun (WGS) entry which is preliminary data.</text>
</comment>
<reference evidence="2 3" key="1">
    <citation type="journal article" date="2018" name="Genome Biol. Evol.">
        <title>Multiple Roots of Fruiting Body Formation in Amoebozoa.</title>
        <authorList>
            <person name="Hillmann F."/>
            <person name="Forbes G."/>
            <person name="Novohradska S."/>
            <person name="Ferling I."/>
            <person name="Riege K."/>
            <person name="Groth M."/>
            <person name="Westermann M."/>
            <person name="Marz M."/>
            <person name="Spaller T."/>
            <person name="Winckler T."/>
            <person name="Schaap P."/>
            <person name="Glockner G."/>
        </authorList>
    </citation>
    <scope>NUCLEOTIDE SEQUENCE [LARGE SCALE GENOMIC DNA]</scope>
    <source>
        <strain evidence="2 3">Jena</strain>
    </source>
</reference>
<evidence type="ECO:0000313" key="2">
    <source>
        <dbReference type="EMBL" id="PRP81760.1"/>
    </source>
</evidence>
<organism evidence="2 3">
    <name type="scientific">Planoprotostelium fungivorum</name>
    <dbReference type="NCBI Taxonomy" id="1890364"/>
    <lineage>
        <taxon>Eukaryota</taxon>
        <taxon>Amoebozoa</taxon>
        <taxon>Evosea</taxon>
        <taxon>Variosea</taxon>
        <taxon>Cavosteliida</taxon>
        <taxon>Cavosteliaceae</taxon>
        <taxon>Planoprotostelium</taxon>
    </lineage>
</organism>
<accession>A0A2P6NCT9</accession>
<dbReference type="InParanoid" id="A0A2P6NCT9"/>